<feature type="transmembrane region" description="Helical" evidence="1">
    <location>
        <begin position="20"/>
        <end position="45"/>
    </location>
</feature>
<keyword evidence="1" id="KW-1133">Transmembrane helix</keyword>
<evidence type="ECO:0000313" key="3">
    <source>
        <dbReference type="Proteomes" id="UP000024635"/>
    </source>
</evidence>
<dbReference type="EMBL" id="JARK01001340">
    <property type="protein sequence ID" value="EYC30703.1"/>
    <property type="molecule type" value="Genomic_DNA"/>
</dbReference>
<feature type="transmembrane region" description="Helical" evidence="1">
    <location>
        <begin position="115"/>
        <end position="139"/>
    </location>
</feature>
<organism evidence="2 3">
    <name type="scientific">Ancylostoma ceylanicum</name>
    <dbReference type="NCBI Taxonomy" id="53326"/>
    <lineage>
        <taxon>Eukaryota</taxon>
        <taxon>Metazoa</taxon>
        <taxon>Ecdysozoa</taxon>
        <taxon>Nematoda</taxon>
        <taxon>Chromadorea</taxon>
        <taxon>Rhabditida</taxon>
        <taxon>Rhabditina</taxon>
        <taxon>Rhabditomorpha</taxon>
        <taxon>Strongyloidea</taxon>
        <taxon>Ancylostomatidae</taxon>
        <taxon>Ancylostomatinae</taxon>
        <taxon>Ancylostoma</taxon>
    </lineage>
</organism>
<dbReference type="AlphaFoldDB" id="A0A016VVC4"/>
<evidence type="ECO:0000313" key="2">
    <source>
        <dbReference type="EMBL" id="EYC30703.1"/>
    </source>
</evidence>
<name>A0A016VVC4_9BILA</name>
<protein>
    <submittedName>
        <fullName evidence="2">Uncharacterized protein</fullName>
    </submittedName>
</protein>
<dbReference type="Proteomes" id="UP000024635">
    <property type="component" value="Unassembled WGS sequence"/>
</dbReference>
<proteinExistence type="predicted"/>
<evidence type="ECO:0000256" key="1">
    <source>
        <dbReference type="SAM" id="Phobius"/>
    </source>
</evidence>
<gene>
    <name evidence="2" type="primary">Acey_s0004.g1723</name>
    <name evidence="2" type="ORF">Y032_0004g1723</name>
</gene>
<keyword evidence="1" id="KW-0812">Transmembrane</keyword>
<reference evidence="3" key="1">
    <citation type="journal article" date="2015" name="Nat. Genet.">
        <title>The genome and transcriptome of the zoonotic hookworm Ancylostoma ceylanicum identify infection-specific gene families.</title>
        <authorList>
            <person name="Schwarz E.M."/>
            <person name="Hu Y."/>
            <person name="Antoshechkin I."/>
            <person name="Miller M.M."/>
            <person name="Sternberg P.W."/>
            <person name="Aroian R.V."/>
        </authorList>
    </citation>
    <scope>NUCLEOTIDE SEQUENCE</scope>
    <source>
        <strain evidence="3">HY135</strain>
    </source>
</reference>
<keyword evidence="3" id="KW-1185">Reference proteome</keyword>
<feature type="transmembrane region" description="Helical" evidence="1">
    <location>
        <begin position="57"/>
        <end position="77"/>
    </location>
</feature>
<comment type="caution">
    <text evidence="2">The sequence shown here is derived from an EMBL/GenBank/DDBJ whole genome shotgun (WGS) entry which is preliminary data.</text>
</comment>
<keyword evidence="1" id="KW-0472">Membrane</keyword>
<sequence length="158" mass="18003">MDWYSASVRDMLDFYPGRFAIFNAVVGVNAICSVILSTLTIYIIVSHRSRVMTSYRVVLLNIVVWCALFNIPGPIVFHPVMMLPTMVYGADKFAFEGMLLYNVHPRFPSRVTTTVMIVVICTSVFASFIATALSFVYYYQLLTGRPNSFFLSHKVRIY</sequence>
<accession>A0A016VVC4</accession>